<keyword evidence="2" id="KW-0812">Transmembrane</keyword>
<dbReference type="EMBL" id="WIUZ02000007">
    <property type="protein sequence ID" value="KAF9785556.1"/>
    <property type="molecule type" value="Genomic_DNA"/>
</dbReference>
<sequence>MANACMKITYISILCLTIIFAIVELALASDLVRDINRSFFGFSSFIRPRTRYLVFCSSWTLLSGIFLVMIMALAESAMAIIVQLIVLFMSMVFWLIGAALFTSAIGGKGINCGPGLSNCHFVNIVNSTMAFAWINWAFVFIAFCMALWLAIFGRDHERKEATRNMDTTNAAPVSNAPVTNPPATNPPA</sequence>
<feature type="transmembrane region" description="Helical" evidence="2">
    <location>
        <begin position="52"/>
        <end position="73"/>
    </location>
</feature>
<keyword evidence="4" id="KW-1185">Reference proteome</keyword>
<feature type="compositionally biased region" description="Pro residues" evidence="1">
    <location>
        <begin position="179"/>
        <end position="188"/>
    </location>
</feature>
<organism evidence="3 4">
    <name type="scientific">Thelephora terrestris</name>
    <dbReference type="NCBI Taxonomy" id="56493"/>
    <lineage>
        <taxon>Eukaryota</taxon>
        <taxon>Fungi</taxon>
        <taxon>Dikarya</taxon>
        <taxon>Basidiomycota</taxon>
        <taxon>Agaricomycotina</taxon>
        <taxon>Agaricomycetes</taxon>
        <taxon>Thelephorales</taxon>
        <taxon>Thelephoraceae</taxon>
        <taxon>Thelephora</taxon>
    </lineage>
</organism>
<reference evidence="3" key="2">
    <citation type="submission" date="2020-11" db="EMBL/GenBank/DDBJ databases">
        <authorList>
            <consortium name="DOE Joint Genome Institute"/>
            <person name="Kuo A."/>
            <person name="Miyauchi S."/>
            <person name="Kiss E."/>
            <person name="Drula E."/>
            <person name="Kohler A."/>
            <person name="Sanchez-Garcia M."/>
            <person name="Andreopoulos B."/>
            <person name="Barry K.W."/>
            <person name="Bonito G."/>
            <person name="Buee M."/>
            <person name="Carver A."/>
            <person name="Chen C."/>
            <person name="Cichocki N."/>
            <person name="Clum A."/>
            <person name="Culley D."/>
            <person name="Crous P.W."/>
            <person name="Fauchery L."/>
            <person name="Girlanda M."/>
            <person name="Hayes R."/>
            <person name="Keri Z."/>
            <person name="Labutti K."/>
            <person name="Lipzen A."/>
            <person name="Lombard V."/>
            <person name="Magnuson J."/>
            <person name="Maillard F."/>
            <person name="Morin E."/>
            <person name="Murat C."/>
            <person name="Nolan M."/>
            <person name="Ohm R."/>
            <person name="Pangilinan J."/>
            <person name="Pereira M."/>
            <person name="Perotto S."/>
            <person name="Peter M."/>
            <person name="Riley R."/>
            <person name="Sitrit Y."/>
            <person name="Stielow B."/>
            <person name="Szollosi G."/>
            <person name="Zifcakova L."/>
            <person name="Stursova M."/>
            <person name="Spatafora J.W."/>
            <person name="Tedersoo L."/>
            <person name="Vaario L.-M."/>
            <person name="Yamada A."/>
            <person name="Yan M."/>
            <person name="Wang P."/>
            <person name="Xu J."/>
            <person name="Bruns T."/>
            <person name="Baldrian P."/>
            <person name="Vilgalys R."/>
            <person name="Henrissat B."/>
            <person name="Grigoriev I.V."/>
            <person name="Hibbett D."/>
            <person name="Nagy L.G."/>
            <person name="Martin F.M."/>
        </authorList>
    </citation>
    <scope>NUCLEOTIDE SEQUENCE</scope>
    <source>
        <strain evidence="3">UH-Tt-Lm1</strain>
    </source>
</reference>
<evidence type="ECO:0000313" key="4">
    <source>
        <dbReference type="Proteomes" id="UP000736335"/>
    </source>
</evidence>
<evidence type="ECO:0008006" key="5">
    <source>
        <dbReference type="Google" id="ProtNLM"/>
    </source>
</evidence>
<protein>
    <recommendedName>
        <fullName evidence="5">MARVEL domain-containing protein</fullName>
    </recommendedName>
</protein>
<keyword evidence="2" id="KW-1133">Transmembrane helix</keyword>
<gene>
    <name evidence="3" type="ORF">BJ322DRAFT_839367</name>
</gene>
<evidence type="ECO:0000256" key="2">
    <source>
        <dbReference type="SAM" id="Phobius"/>
    </source>
</evidence>
<name>A0A9P6HF08_9AGAM</name>
<feature type="transmembrane region" description="Helical" evidence="2">
    <location>
        <begin position="80"/>
        <end position="101"/>
    </location>
</feature>
<dbReference type="OrthoDB" id="3226059at2759"/>
<evidence type="ECO:0000313" key="3">
    <source>
        <dbReference type="EMBL" id="KAF9785556.1"/>
    </source>
</evidence>
<keyword evidence="2" id="KW-0472">Membrane</keyword>
<comment type="caution">
    <text evidence="3">The sequence shown here is derived from an EMBL/GenBank/DDBJ whole genome shotgun (WGS) entry which is preliminary data.</text>
</comment>
<accession>A0A9P6HF08</accession>
<reference evidence="3" key="1">
    <citation type="journal article" date="2020" name="Nat. Commun.">
        <title>Large-scale genome sequencing of mycorrhizal fungi provides insights into the early evolution of symbiotic traits.</title>
        <authorList>
            <person name="Miyauchi S."/>
            <person name="Kiss E."/>
            <person name="Kuo A."/>
            <person name="Drula E."/>
            <person name="Kohler A."/>
            <person name="Sanchez-Garcia M."/>
            <person name="Morin E."/>
            <person name="Andreopoulos B."/>
            <person name="Barry K.W."/>
            <person name="Bonito G."/>
            <person name="Buee M."/>
            <person name="Carver A."/>
            <person name="Chen C."/>
            <person name="Cichocki N."/>
            <person name="Clum A."/>
            <person name="Culley D."/>
            <person name="Crous P.W."/>
            <person name="Fauchery L."/>
            <person name="Girlanda M."/>
            <person name="Hayes R.D."/>
            <person name="Keri Z."/>
            <person name="LaButti K."/>
            <person name="Lipzen A."/>
            <person name="Lombard V."/>
            <person name="Magnuson J."/>
            <person name="Maillard F."/>
            <person name="Murat C."/>
            <person name="Nolan M."/>
            <person name="Ohm R.A."/>
            <person name="Pangilinan J."/>
            <person name="Pereira M.F."/>
            <person name="Perotto S."/>
            <person name="Peter M."/>
            <person name="Pfister S."/>
            <person name="Riley R."/>
            <person name="Sitrit Y."/>
            <person name="Stielow J.B."/>
            <person name="Szollosi G."/>
            <person name="Zifcakova L."/>
            <person name="Stursova M."/>
            <person name="Spatafora J.W."/>
            <person name="Tedersoo L."/>
            <person name="Vaario L.M."/>
            <person name="Yamada A."/>
            <person name="Yan M."/>
            <person name="Wang P."/>
            <person name="Xu J."/>
            <person name="Bruns T."/>
            <person name="Baldrian P."/>
            <person name="Vilgalys R."/>
            <person name="Dunand C."/>
            <person name="Henrissat B."/>
            <person name="Grigoriev I.V."/>
            <person name="Hibbett D."/>
            <person name="Nagy L.G."/>
            <person name="Martin F.M."/>
        </authorList>
    </citation>
    <scope>NUCLEOTIDE SEQUENCE</scope>
    <source>
        <strain evidence="3">UH-Tt-Lm1</strain>
    </source>
</reference>
<evidence type="ECO:0000256" key="1">
    <source>
        <dbReference type="SAM" id="MobiDB-lite"/>
    </source>
</evidence>
<feature type="transmembrane region" description="Helical" evidence="2">
    <location>
        <begin position="130"/>
        <end position="153"/>
    </location>
</feature>
<proteinExistence type="predicted"/>
<feature type="region of interest" description="Disordered" evidence="1">
    <location>
        <begin position="165"/>
        <end position="188"/>
    </location>
</feature>
<dbReference type="Proteomes" id="UP000736335">
    <property type="component" value="Unassembled WGS sequence"/>
</dbReference>
<dbReference type="AlphaFoldDB" id="A0A9P6HF08"/>